<dbReference type="Gene3D" id="3.30.1490.480">
    <property type="entry name" value="Endolytic murein transglycosylase"/>
    <property type="match status" value="1"/>
</dbReference>
<dbReference type="GO" id="GO:0008932">
    <property type="term" value="F:lytic endotransglycosylase activity"/>
    <property type="evidence" value="ECO:0007669"/>
    <property type="project" value="UniProtKB-UniRule"/>
</dbReference>
<gene>
    <name evidence="7" type="primary">mltG</name>
    <name evidence="8" type="ORF">A2801_00690</name>
</gene>
<comment type="function">
    <text evidence="7">Functions as a peptidoglycan terminase that cleaves nascent peptidoglycan strands endolytically to terminate their elongation.</text>
</comment>
<keyword evidence="5 7" id="KW-0456">Lyase</keyword>
<feature type="site" description="Important for catalytic activity" evidence="7">
    <location>
        <position position="210"/>
    </location>
</feature>
<dbReference type="AlphaFoldDB" id="A0A1F7YMS5"/>
<accession>A0A1F7YMS5</accession>
<keyword evidence="6 7" id="KW-0961">Cell wall biogenesis/degradation</keyword>
<dbReference type="HAMAP" id="MF_02065">
    <property type="entry name" value="MltG"/>
    <property type="match status" value="1"/>
</dbReference>
<dbReference type="CDD" id="cd08010">
    <property type="entry name" value="MltG_like"/>
    <property type="match status" value="1"/>
</dbReference>
<dbReference type="GO" id="GO:0071555">
    <property type="term" value="P:cell wall organization"/>
    <property type="evidence" value="ECO:0007669"/>
    <property type="project" value="UniProtKB-KW"/>
</dbReference>
<proteinExistence type="inferred from homology"/>
<sequence>MRKLIVVLIPIIFIAIGVLIGGFFWWREAQLAPGTDTAQKRFVITKGASSDTIGANLEEAGIIRDAFAFKLYLQFNNLVTQVPPGEFRISQNLTLQEVVETLLEGPVEFWVTIPEGFRREQIPNQFIKALELSGSEAEAFHQEFLATSRDMEGYLYPDTYLFAPDTTATAVVTRLRETFDQKFSPTVTELAETGLSLDEVVILASIIERETLSAAERPEVAGVYFNRLQEGWPLQADATVQYALGTQRCGEEIDCEWWETPTSADLENTQSPYNTYQFVGLPPSPIANPGIISLEAVVNAVETDYWYYVHDADGGVHFARDLDEHNQNIERYLR</sequence>
<dbReference type="NCBIfam" id="TIGR00247">
    <property type="entry name" value="endolytic transglycosylase MltG"/>
    <property type="match status" value="1"/>
</dbReference>
<dbReference type="EMBL" id="MGGM01000026">
    <property type="protein sequence ID" value="OGM28641.1"/>
    <property type="molecule type" value="Genomic_DNA"/>
</dbReference>
<evidence type="ECO:0000313" key="9">
    <source>
        <dbReference type="Proteomes" id="UP000177263"/>
    </source>
</evidence>
<keyword evidence="4 7" id="KW-0472">Membrane</keyword>
<dbReference type="InterPro" id="IPR003770">
    <property type="entry name" value="MLTG-like"/>
</dbReference>
<keyword evidence="3 7" id="KW-1133">Transmembrane helix</keyword>
<keyword evidence="1 7" id="KW-1003">Cell membrane</keyword>
<reference evidence="8 9" key="1">
    <citation type="journal article" date="2016" name="Nat. Commun.">
        <title>Thousands of microbial genomes shed light on interconnected biogeochemical processes in an aquifer system.</title>
        <authorList>
            <person name="Anantharaman K."/>
            <person name="Brown C.T."/>
            <person name="Hug L.A."/>
            <person name="Sharon I."/>
            <person name="Castelle C.J."/>
            <person name="Probst A.J."/>
            <person name="Thomas B.C."/>
            <person name="Singh A."/>
            <person name="Wilkins M.J."/>
            <person name="Karaoz U."/>
            <person name="Brodie E.L."/>
            <person name="Williams K.H."/>
            <person name="Hubbard S.S."/>
            <person name="Banfield J.F."/>
        </authorList>
    </citation>
    <scope>NUCLEOTIDE SEQUENCE [LARGE SCALE GENOMIC DNA]</scope>
</reference>
<protein>
    <recommendedName>
        <fullName evidence="7">Endolytic murein transglycosylase</fullName>
        <ecNumber evidence="7">4.2.2.29</ecNumber>
    </recommendedName>
    <alternativeName>
        <fullName evidence="7">Peptidoglycan lytic transglycosylase</fullName>
    </alternativeName>
    <alternativeName>
        <fullName evidence="7">Peptidoglycan polymerization terminase</fullName>
    </alternativeName>
</protein>
<evidence type="ECO:0000256" key="4">
    <source>
        <dbReference type="ARBA" id="ARBA00023136"/>
    </source>
</evidence>
<evidence type="ECO:0000313" key="8">
    <source>
        <dbReference type="EMBL" id="OGM28641.1"/>
    </source>
</evidence>
<dbReference type="Proteomes" id="UP000177263">
    <property type="component" value="Unassembled WGS sequence"/>
</dbReference>
<evidence type="ECO:0000256" key="3">
    <source>
        <dbReference type="ARBA" id="ARBA00022989"/>
    </source>
</evidence>
<feature type="transmembrane region" description="Helical" evidence="7">
    <location>
        <begin position="7"/>
        <end position="26"/>
    </location>
</feature>
<comment type="caution">
    <text evidence="8">The sequence shown here is derived from an EMBL/GenBank/DDBJ whole genome shotgun (WGS) entry which is preliminary data.</text>
</comment>
<comment type="catalytic activity">
    <reaction evidence="7">
        <text>a peptidoglycan chain = a peptidoglycan chain with N-acetyl-1,6-anhydromuramyl-[peptide] at the reducing end + a peptidoglycan chain with N-acetylglucosamine at the non-reducing end.</text>
        <dbReference type="EC" id="4.2.2.29"/>
    </reaction>
</comment>
<dbReference type="PANTHER" id="PTHR30518">
    <property type="entry name" value="ENDOLYTIC MUREIN TRANSGLYCOSYLASE"/>
    <property type="match status" value="1"/>
</dbReference>
<evidence type="ECO:0000256" key="6">
    <source>
        <dbReference type="ARBA" id="ARBA00023316"/>
    </source>
</evidence>
<organism evidence="8 9">
    <name type="scientific">Candidatus Woesebacteria bacterium RIFCSPHIGHO2_01_FULL_41_10</name>
    <dbReference type="NCBI Taxonomy" id="1802500"/>
    <lineage>
        <taxon>Bacteria</taxon>
        <taxon>Candidatus Woeseibacteriota</taxon>
    </lineage>
</organism>
<evidence type="ECO:0000256" key="2">
    <source>
        <dbReference type="ARBA" id="ARBA00022692"/>
    </source>
</evidence>
<evidence type="ECO:0000256" key="1">
    <source>
        <dbReference type="ARBA" id="ARBA00022475"/>
    </source>
</evidence>
<dbReference type="STRING" id="1802500.A2801_00690"/>
<name>A0A1F7YMS5_9BACT</name>
<comment type="subcellular location">
    <subcellularLocation>
        <location evidence="7">Cell membrane</location>
        <topology evidence="7">Single-pass membrane protein</topology>
    </subcellularLocation>
</comment>
<dbReference type="GO" id="GO:0009252">
    <property type="term" value="P:peptidoglycan biosynthetic process"/>
    <property type="evidence" value="ECO:0007669"/>
    <property type="project" value="UniProtKB-UniRule"/>
</dbReference>
<dbReference type="GO" id="GO:0005886">
    <property type="term" value="C:plasma membrane"/>
    <property type="evidence" value="ECO:0007669"/>
    <property type="project" value="UniProtKB-SubCell"/>
</dbReference>
<dbReference type="PANTHER" id="PTHR30518:SF2">
    <property type="entry name" value="ENDOLYTIC MUREIN TRANSGLYCOSYLASE"/>
    <property type="match status" value="1"/>
</dbReference>
<dbReference type="EC" id="4.2.2.29" evidence="7"/>
<comment type="similarity">
    <text evidence="7">Belongs to the transglycosylase MltG family.</text>
</comment>
<evidence type="ECO:0000256" key="5">
    <source>
        <dbReference type="ARBA" id="ARBA00023239"/>
    </source>
</evidence>
<dbReference type="Pfam" id="PF02618">
    <property type="entry name" value="YceG"/>
    <property type="match status" value="1"/>
</dbReference>
<evidence type="ECO:0000256" key="7">
    <source>
        <dbReference type="HAMAP-Rule" id="MF_02065"/>
    </source>
</evidence>
<dbReference type="Gene3D" id="3.30.160.60">
    <property type="entry name" value="Classic Zinc Finger"/>
    <property type="match status" value="1"/>
</dbReference>
<keyword evidence="2 7" id="KW-0812">Transmembrane</keyword>